<dbReference type="RefSeq" id="WP_165141339.1">
    <property type="nucleotide sequence ID" value="NZ_JAALLT010000003.1"/>
</dbReference>
<evidence type="ECO:0000313" key="2">
    <source>
        <dbReference type="EMBL" id="NGP76683.1"/>
    </source>
</evidence>
<comment type="caution">
    <text evidence="2">The sequence shown here is derived from an EMBL/GenBank/DDBJ whole genome shotgun (WGS) entry which is preliminary data.</text>
</comment>
<sequence>MKFKNTKKNENEPFVSIVTPVYNGEKYLTQCIESVLEQTYQNWEYVIVNNCSTDRSLEIAEKYAERDDRIRIHNNKQHLEVLKNLNHAFRQISPESKYCKVIHADDLLFPECVSRMVALSEEYPSVGLVSSYRLVNDIVGPSGLPYPSHKISGKEICRRFLLHEEYYFGAPSTLLIRSDLIIKREKVYDETILQGDVSACLDILKESDFGFVHQVLSYTRRHKDSVTETKAKKYSRFMLGYLKTHLDYAPYFLTEEEMEKRIPERINIFYVQFARNILSGKSIEAYYRHKNDLESLGIPVKHLKLLEHILKEIIKLPIKNLVESNEGFNK</sequence>
<keyword evidence="2" id="KW-0808">Transferase</keyword>
<dbReference type="AlphaFoldDB" id="A0A6M1T8X3"/>
<proteinExistence type="predicted"/>
<dbReference type="Gene3D" id="3.90.550.10">
    <property type="entry name" value="Spore Coat Polysaccharide Biosynthesis Protein SpsA, Chain A"/>
    <property type="match status" value="1"/>
</dbReference>
<accession>A0A6M1T8X3</accession>
<dbReference type="GO" id="GO:0016758">
    <property type="term" value="F:hexosyltransferase activity"/>
    <property type="evidence" value="ECO:0007669"/>
    <property type="project" value="UniProtKB-ARBA"/>
</dbReference>
<dbReference type="InterPro" id="IPR029044">
    <property type="entry name" value="Nucleotide-diphossugar_trans"/>
</dbReference>
<name>A0A6M1T8X3_9BACT</name>
<gene>
    <name evidence="2" type="ORF">G3570_08565</name>
</gene>
<dbReference type="Proteomes" id="UP000473278">
    <property type="component" value="Unassembled WGS sequence"/>
</dbReference>
<dbReference type="PANTHER" id="PTHR22916:SF3">
    <property type="entry name" value="UDP-GLCNAC:BETAGAL BETA-1,3-N-ACETYLGLUCOSAMINYLTRANSFERASE-LIKE PROTEIN 1"/>
    <property type="match status" value="1"/>
</dbReference>
<dbReference type="PANTHER" id="PTHR22916">
    <property type="entry name" value="GLYCOSYLTRANSFERASE"/>
    <property type="match status" value="1"/>
</dbReference>
<dbReference type="SUPFAM" id="SSF53448">
    <property type="entry name" value="Nucleotide-diphospho-sugar transferases"/>
    <property type="match status" value="1"/>
</dbReference>
<dbReference type="EMBL" id="JAALLT010000003">
    <property type="protein sequence ID" value="NGP76683.1"/>
    <property type="molecule type" value="Genomic_DNA"/>
</dbReference>
<evidence type="ECO:0000259" key="1">
    <source>
        <dbReference type="Pfam" id="PF00535"/>
    </source>
</evidence>
<organism evidence="2 3">
    <name type="scientific">Halalkalibaculum roseum</name>
    <dbReference type="NCBI Taxonomy" id="2709311"/>
    <lineage>
        <taxon>Bacteria</taxon>
        <taxon>Pseudomonadati</taxon>
        <taxon>Balneolota</taxon>
        <taxon>Balneolia</taxon>
        <taxon>Balneolales</taxon>
        <taxon>Balneolaceae</taxon>
        <taxon>Halalkalibaculum</taxon>
    </lineage>
</organism>
<dbReference type="Pfam" id="PF00535">
    <property type="entry name" value="Glycos_transf_2"/>
    <property type="match status" value="1"/>
</dbReference>
<keyword evidence="3" id="KW-1185">Reference proteome</keyword>
<protein>
    <submittedName>
        <fullName evidence="2">Glycosyltransferase family 2 protein</fullName>
    </submittedName>
</protein>
<reference evidence="2 3" key="1">
    <citation type="submission" date="2020-02" db="EMBL/GenBank/DDBJ databases">
        <title>Balneolaceae bacterium YR4-1, complete genome.</title>
        <authorList>
            <person name="Li Y."/>
            <person name="Wu S."/>
        </authorList>
    </citation>
    <scope>NUCLEOTIDE SEQUENCE [LARGE SCALE GENOMIC DNA]</scope>
    <source>
        <strain evidence="2 3">YR4-1</strain>
    </source>
</reference>
<dbReference type="CDD" id="cd00761">
    <property type="entry name" value="Glyco_tranf_GTA_type"/>
    <property type="match status" value="1"/>
</dbReference>
<evidence type="ECO:0000313" key="3">
    <source>
        <dbReference type="Proteomes" id="UP000473278"/>
    </source>
</evidence>
<dbReference type="InterPro" id="IPR001173">
    <property type="entry name" value="Glyco_trans_2-like"/>
</dbReference>
<feature type="domain" description="Glycosyltransferase 2-like" evidence="1">
    <location>
        <begin position="16"/>
        <end position="169"/>
    </location>
</feature>